<comment type="similarity">
    <text evidence="1">Belongs to the cytidine and deoxycytidylate deaminase family. ADAT2 subfamily.</text>
</comment>
<dbReference type="PROSITE" id="PS51747">
    <property type="entry name" value="CYT_DCMP_DEAMINASES_2"/>
    <property type="match status" value="1"/>
</dbReference>
<accession>A0A553SHK0</accession>
<dbReference type="EC" id="3.5.4.33" evidence="8"/>
<dbReference type="InterPro" id="IPR016192">
    <property type="entry name" value="APOBEC/CMP_deaminase_Zn-bd"/>
</dbReference>
<dbReference type="SUPFAM" id="SSF53927">
    <property type="entry name" value="Cytidine deaminase-like"/>
    <property type="match status" value="1"/>
</dbReference>
<feature type="binding site" evidence="8">
    <location>
        <position position="86"/>
    </location>
    <ligand>
        <name>Zn(2+)</name>
        <dbReference type="ChEBI" id="CHEBI:29105"/>
        <note>catalytic</note>
    </ligand>
</feature>
<feature type="binding site" evidence="8">
    <location>
        <position position="89"/>
    </location>
    <ligand>
        <name>Zn(2+)</name>
        <dbReference type="ChEBI" id="CHEBI:29105"/>
        <note>catalytic</note>
    </ligand>
</feature>
<sequence>MNVEKDDNYFMRIAMDEAKRAGNLGEVPIGAVVVLDGVVISKAHNLREAEQRAIAHAELLAIDLACKETGSWRLDNATLYVTLEPCAMCSGAILLSRVKKVVYGASDPKGGCAGTFMNLLQDDRFNHQCELVSGVLEKETGELLTNFFRELRERKKAEKKKRAENNITKINSL</sequence>
<comment type="function">
    <text evidence="8">Catalyzes the deamination of adenosine to inosine at the wobble position 34 of tRNA(Arg2).</text>
</comment>
<dbReference type="InterPro" id="IPR028883">
    <property type="entry name" value="tRNA_aden_deaminase"/>
</dbReference>
<dbReference type="Pfam" id="PF14437">
    <property type="entry name" value="MafB19-deam"/>
    <property type="match status" value="1"/>
</dbReference>
<dbReference type="Proteomes" id="UP000319837">
    <property type="component" value="Unassembled WGS sequence"/>
</dbReference>
<evidence type="ECO:0000256" key="3">
    <source>
        <dbReference type="ARBA" id="ARBA00022694"/>
    </source>
</evidence>
<feature type="domain" description="CMP/dCMP-type deaminase" evidence="9">
    <location>
        <begin position="5"/>
        <end position="123"/>
    </location>
</feature>
<keyword evidence="5 8" id="KW-0378">Hydrolase</keyword>
<evidence type="ECO:0000256" key="1">
    <source>
        <dbReference type="ARBA" id="ARBA00010669"/>
    </source>
</evidence>
<evidence type="ECO:0000259" key="9">
    <source>
        <dbReference type="PROSITE" id="PS51747"/>
    </source>
</evidence>
<evidence type="ECO:0000256" key="7">
    <source>
        <dbReference type="ARBA" id="ARBA00048045"/>
    </source>
</evidence>
<dbReference type="FunFam" id="3.40.140.10:FF:000005">
    <property type="entry name" value="tRNA-specific adenosine deaminase"/>
    <property type="match status" value="1"/>
</dbReference>
<evidence type="ECO:0000256" key="5">
    <source>
        <dbReference type="ARBA" id="ARBA00022801"/>
    </source>
</evidence>
<name>A0A553SHK0_NIACI</name>
<evidence type="ECO:0000256" key="8">
    <source>
        <dbReference type="HAMAP-Rule" id="MF_00972"/>
    </source>
</evidence>
<evidence type="ECO:0000256" key="2">
    <source>
        <dbReference type="ARBA" id="ARBA00011738"/>
    </source>
</evidence>
<dbReference type="GO" id="GO:0052717">
    <property type="term" value="F:tRNA-specific adenosine-34 deaminase activity"/>
    <property type="evidence" value="ECO:0007669"/>
    <property type="project" value="UniProtKB-UniRule"/>
</dbReference>
<dbReference type="CDD" id="cd01285">
    <property type="entry name" value="nucleoside_deaminase"/>
    <property type="match status" value="1"/>
</dbReference>
<evidence type="ECO:0000313" key="11">
    <source>
        <dbReference type="Proteomes" id="UP000319837"/>
    </source>
</evidence>
<dbReference type="PANTHER" id="PTHR11079">
    <property type="entry name" value="CYTOSINE DEAMINASE FAMILY MEMBER"/>
    <property type="match status" value="1"/>
</dbReference>
<comment type="catalytic activity">
    <reaction evidence="7 8">
        <text>adenosine(34) in tRNA + H2O + H(+) = inosine(34) in tRNA + NH4(+)</text>
        <dbReference type="Rhea" id="RHEA:43168"/>
        <dbReference type="Rhea" id="RHEA-COMP:10373"/>
        <dbReference type="Rhea" id="RHEA-COMP:10374"/>
        <dbReference type="ChEBI" id="CHEBI:15377"/>
        <dbReference type="ChEBI" id="CHEBI:15378"/>
        <dbReference type="ChEBI" id="CHEBI:28938"/>
        <dbReference type="ChEBI" id="CHEBI:74411"/>
        <dbReference type="ChEBI" id="CHEBI:82852"/>
        <dbReference type="EC" id="3.5.4.33"/>
    </reaction>
</comment>
<dbReference type="HAMAP" id="MF_00972">
    <property type="entry name" value="tRNA_aden_deaminase"/>
    <property type="match status" value="1"/>
</dbReference>
<evidence type="ECO:0000313" key="10">
    <source>
        <dbReference type="EMBL" id="TRZ36465.1"/>
    </source>
</evidence>
<feature type="binding site" evidence="8">
    <location>
        <position position="56"/>
    </location>
    <ligand>
        <name>Zn(2+)</name>
        <dbReference type="ChEBI" id="CHEBI:29105"/>
        <note>catalytic</note>
    </ligand>
</feature>
<dbReference type="RefSeq" id="WP_185764900.1">
    <property type="nucleotide sequence ID" value="NZ_RIBP01000004.1"/>
</dbReference>
<organism evidence="10 11">
    <name type="scientific">Niallia circulans</name>
    <name type="common">Bacillus circulans</name>
    <dbReference type="NCBI Taxonomy" id="1397"/>
    <lineage>
        <taxon>Bacteria</taxon>
        <taxon>Bacillati</taxon>
        <taxon>Bacillota</taxon>
        <taxon>Bacilli</taxon>
        <taxon>Bacillales</taxon>
        <taxon>Bacillaceae</taxon>
        <taxon>Niallia</taxon>
    </lineage>
</organism>
<comment type="caution">
    <text evidence="10">The sequence shown here is derived from an EMBL/GenBank/DDBJ whole genome shotgun (WGS) entry which is preliminary data.</text>
</comment>
<dbReference type="InterPro" id="IPR058535">
    <property type="entry name" value="MafB19-deam"/>
</dbReference>
<comment type="subunit">
    <text evidence="2 8">Homodimer.</text>
</comment>
<dbReference type="PANTHER" id="PTHR11079:SF202">
    <property type="entry name" value="TRNA-SPECIFIC ADENOSINE DEAMINASE"/>
    <property type="match status" value="1"/>
</dbReference>
<keyword evidence="6 8" id="KW-0862">Zinc</keyword>
<protein>
    <recommendedName>
        <fullName evidence="8">tRNA-specific adenosine deaminase</fullName>
        <ecNumber evidence="8">3.5.4.33</ecNumber>
    </recommendedName>
</protein>
<feature type="active site" description="Proton donor" evidence="8">
    <location>
        <position position="58"/>
    </location>
</feature>
<comment type="cofactor">
    <cofactor evidence="8">
        <name>Zn(2+)</name>
        <dbReference type="ChEBI" id="CHEBI:29105"/>
    </cofactor>
    <text evidence="8">Binds 1 zinc ion per subunit.</text>
</comment>
<dbReference type="InterPro" id="IPR016193">
    <property type="entry name" value="Cytidine_deaminase-like"/>
</dbReference>
<dbReference type="Gene3D" id="3.40.140.10">
    <property type="entry name" value="Cytidine Deaminase, domain 2"/>
    <property type="match status" value="1"/>
</dbReference>
<dbReference type="EMBL" id="RIBP01000004">
    <property type="protein sequence ID" value="TRZ36465.1"/>
    <property type="molecule type" value="Genomic_DNA"/>
</dbReference>
<dbReference type="InterPro" id="IPR002125">
    <property type="entry name" value="CMP_dCMP_dom"/>
</dbReference>
<keyword evidence="3 8" id="KW-0819">tRNA processing</keyword>
<gene>
    <name evidence="8" type="primary">tadA</name>
    <name evidence="10" type="ORF">CEQ21_13085</name>
</gene>
<dbReference type="GO" id="GO:0002100">
    <property type="term" value="P:tRNA wobble adenosine to inosine editing"/>
    <property type="evidence" value="ECO:0007669"/>
    <property type="project" value="UniProtKB-UniRule"/>
</dbReference>
<evidence type="ECO:0000256" key="6">
    <source>
        <dbReference type="ARBA" id="ARBA00022833"/>
    </source>
</evidence>
<dbReference type="AlphaFoldDB" id="A0A553SHK0"/>
<dbReference type="PROSITE" id="PS00903">
    <property type="entry name" value="CYT_DCMP_DEAMINASES_1"/>
    <property type="match status" value="1"/>
</dbReference>
<keyword evidence="4 8" id="KW-0479">Metal-binding</keyword>
<reference evidence="11" key="1">
    <citation type="submission" date="2018-10" db="EMBL/GenBank/DDBJ databases">
        <title>FDA dAtabase for Regulatory Grade micrObial Sequences (FDA-ARGOS): Supporting development and validation of Infectious Disease Dx tests.</title>
        <authorList>
            <person name="Minogue T."/>
            <person name="Wolcott M."/>
            <person name="Wasieloski L."/>
            <person name="Aguilar W."/>
            <person name="Moore D."/>
            <person name="Tallon L."/>
            <person name="Sadzewicz L."/>
            <person name="Sengamalay N."/>
            <person name="Ott S."/>
            <person name="Godinez A."/>
            <person name="Nagaraj S."/>
            <person name="Vavikolanu K."/>
            <person name="Vyas G."/>
            <person name="Nadendla S."/>
            <person name="George J."/>
            <person name="Sichtig H."/>
        </authorList>
    </citation>
    <scope>NUCLEOTIDE SEQUENCE [LARGE SCALE GENOMIC DNA]</scope>
    <source>
        <strain evidence="11">FDAARGOS_343</strain>
    </source>
</reference>
<dbReference type="NCBIfam" id="NF008113">
    <property type="entry name" value="PRK10860.1"/>
    <property type="match status" value="1"/>
</dbReference>
<evidence type="ECO:0000256" key="4">
    <source>
        <dbReference type="ARBA" id="ARBA00022723"/>
    </source>
</evidence>
<dbReference type="GO" id="GO:0008270">
    <property type="term" value="F:zinc ion binding"/>
    <property type="evidence" value="ECO:0007669"/>
    <property type="project" value="UniProtKB-UniRule"/>
</dbReference>
<proteinExistence type="inferred from homology"/>